<dbReference type="AlphaFoldDB" id="L7CCV2"/>
<evidence type="ECO:0000313" key="2">
    <source>
        <dbReference type="Proteomes" id="UP000010959"/>
    </source>
</evidence>
<evidence type="ECO:0000313" key="1">
    <source>
        <dbReference type="EMBL" id="ELP30931.1"/>
    </source>
</evidence>
<reference evidence="1 2" key="1">
    <citation type="journal article" date="2013" name="Mar. Genomics">
        <title>Expression of sulfatases in Rhodopirellula baltica and the diversity of sulfatases in the genus Rhodopirellula.</title>
        <authorList>
            <person name="Wegner C.E."/>
            <person name="Richter-Heitmann T."/>
            <person name="Klindworth A."/>
            <person name="Klockow C."/>
            <person name="Richter M."/>
            <person name="Achstetter T."/>
            <person name="Glockner F.O."/>
            <person name="Harder J."/>
        </authorList>
    </citation>
    <scope>NUCLEOTIDE SEQUENCE [LARGE SCALE GENOMIC DNA]</scope>
    <source>
        <strain evidence="1 2">SWK14</strain>
    </source>
</reference>
<comment type="caution">
    <text evidence="1">The sequence shown here is derived from an EMBL/GenBank/DDBJ whole genome shotgun (WGS) entry which is preliminary data.</text>
</comment>
<accession>L7CCV2</accession>
<dbReference type="EMBL" id="AMWG01000140">
    <property type="protein sequence ID" value="ELP30931.1"/>
    <property type="molecule type" value="Genomic_DNA"/>
</dbReference>
<gene>
    <name evidence="1" type="ORF">RBSWK_05197</name>
</gene>
<proteinExistence type="predicted"/>
<dbReference type="PATRIC" id="fig|993516.3.peg.5554"/>
<protein>
    <submittedName>
        <fullName evidence="1">Protein containing PEP-CTERM bacterial domain protein</fullName>
    </submittedName>
</protein>
<organism evidence="1 2">
    <name type="scientific">Rhodopirellula baltica SWK14</name>
    <dbReference type="NCBI Taxonomy" id="993516"/>
    <lineage>
        <taxon>Bacteria</taxon>
        <taxon>Pseudomonadati</taxon>
        <taxon>Planctomycetota</taxon>
        <taxon>Planctomycetia</taxon>
        <taxon>Pirellulales</taxon>
        <taxon>Pirellulaceae</taxon>
        <taxon>Rhodopirellula</taxon>
    </lineage>
</organism>
<name>L7CCV2_RHOBT</name>
<dbReference type="Proteomes" id="UP000010959">
    <property type="component" value="Unassembled WGS sequence"/>
</dbReference>
<sequence length="260" mass="27659">MFVIPFFVQQAALWKAASNLPLTSPEHIMRTVSLVALLTVITTFTQVGNADVVTELFELDHTIVALNDTSVNALTYVRTLTSSDGVSFDATITVTGNGSNVQNNSNGLGVDGTTLSDGEALTFAMSISNEVGGTAAFDGFTLLDFNSFTDTRVDADSLTYEEASFTPGGLVVPDQAGFGASDIFDLTQLNSGDPLPVFTLTAVTDSTTRSFQLDDITAQFTTNVTAVPEPSCFALMAMGGTLLTMVRRRGRTFCRNQSLE</sequence>